<dbReference type="Proteomes" id="UP001153678">
    <property type="component" value="Unassembled WGS sequence"/>
</dbReference>
<protein>
    <recommendedName>
        <fullName evidence="3">CST complex subunit STN1</fullName>
    </recommendedName>
    <alternativeName>
        <fullName evidence="8">Suppressor of cdc thirteen homolog</fullName>
    </alternativeName>
</protein>
<reference evidence="9" key="1">
    <citation type="submission" date="2022-08" db="EMBL/GenBank/DDBJ databases">
        <authorList>
            <person name="Kallberg Y."/>
            <person name="Tangrot J."/>
            <person name="Rosling A."/>
        </authorList>
    </citation>
    <scope>NUCLEOTIDE SEQUENCE</scope>
    <source>
        <strain evidence="9">Wild A</strain>
    </source>
</reference>
<dbReference type="AlphaFoldDB" id="A0A9W4SG60"/>
<comment type="subcellular location">
    <subcellularLocation>
        <location evidence="2">Chromosome</location>
        <location evidence="2">Telomere</location>
    </subcellularLocation>
    <subcellularLocation>
        <location evidence="1">Nucleus</location>
    </subcellularLocation>
</comment>
<keyword evidence="4" id="KW-0158">Chromosome</keyword>
<proteinExistence type="predicted"/>
<dbReference type="PANTHER" id="PTHR13989:SF33">
    <property type="entry name" value="CST COMPLEX SUBUNIT STN1"/>
    <property type="match status" value="1"/>
</dbReference>
<evidence type="ECO:0000256" key="6">
    <source>
        <dbReference type="ARBA" id="ARBA00023125"/>
    </source>
</evidence>
<dbReference type="InterPro" id="IPR040260">
    <property type="entry name" value="RFA2-like"/>
</dbReference>
<keyword evidence="7" id="KW-0539">Nucleus</keyword>
<evidence type="ECO:0000256" key="1">
    <source>
        <dbReference type="ARBA" id="ARBA00004123"/>
    </source>
</evidence>
<dbReference type="InterPro" id="IPR012340">
    <property type="entry name" value="NA-bd_OB-fold"/>
</dbReference>
<evidence type="ECO:0000313" key="9">
    <source>
        <dbReference type="EMBL" id="CAI2167208.1"/>
    </source>
</evidence>
<accession>A0A9W4SG60</accession>
<dbReference type="SUPFAM" id="SSF50249">
    <property type="entry name" value="Nucleic acid-binding proteins"/>
    <property type="match status" value="1"/>
</dbReference>
<name>A0A9W4SG60_9GLOM</name>
<organism evidence="9 10">
    <name type="scientific">Funneliformis geosporum</name>
    <dbReference type="NCBI Taxonomy" id="1117311"/>
    <lineage>
        <taxon>Eukaryota</taxon>
        <taxon>Fungi</taxon>
        <taxon>Fungi incertae sedis</taxon>
        <taxon>Mucoromycota</taxon>
        <taxon>Glomeromycotina</taxon>
        <taxon>Glomeromycetes</taxon>
        <taxon>Glomerales</taxon>
        <taxon>Glomeraceae</taxon>
        <taxon>Funneliformis</taxon>
    </lineage>
</organism>
<dbReference type="PANTHER" id="PTHR13989">
    <property type="entry name" value="REPLICATION PROTEIN A-RELATED"/>
    <property type="match status" value="1"/>
</dbReference>
<dbReference type="GO" id="GO:0003677">
    <property type="term" value="F:DNA binding"/>
    <property type="evidence" value="ECO:0007669"/>
    <property type="project" value="UniProtKB-KW"/>
</dbReference>
<dbReference type="GO" id="GO:0000781">
    <property type="term" value="C:chromosome, telomeric region"/>
    <property type="evidence" value="ECO:0007669"/>
    <property type="project" value="UniProtKB-SubCell"/>
</dbReference>
<evidence type="ECO:0000313" key="10">
    <source>
        <dbReference type="Proteomes" id="UP001153678"/>
    </source>
</evidence>
<evidence type="ECO:0000256" key="7">
    <source>
        <dbReference type="ARBA" id="ARBA00023242"/>
    </source>
</evidence>
<evidence type="ECO:0000256" key="8">
    <source>
        <dbReference type="ARBA" id="ARBA00030039"/>
    </source>
</evidence>
<keyword evidence="10" id="KW-1185">Reference proteome</keyword>
<evidence type="ECO:0000256" key="2">
    <source>
        <dbReference type="ARBA" id="ARBA00004574"/>
    </source>
</evidence>
<keyword evidence="5" id="KW-0779">Telomere</keyword>
<comment type="caution">
    <text evidence="9">The sequence shown here is derived from an EMBL/GenBank/DDBJ whole genome shotgun (WGS) entry which is preliminary data.</text>
</comment>
<sequence length="250" mass="29381">MNTFKKQTWTYDPLYNTEVKLFIKDIFNLTCIQHQIFDNKTVDDGTSTIACVAFAPEDKPFTQLRGDPTSSSGSNSLCPPTPKISSILKNTKFNLTELVRVIGVINEFNQKREIKIRFMEKLEDPNEELLRWTEIIYLKNHVYCREYNIPRHQNSGREIRPSKANRNNISEYYSKKMKTSTTNNLNKVPNDNETLKRRIKEYIKNNELNEFRFSRIIEVTELQQVATKIIQLKGEEFNSKKRVNEEFGAR</sequence>
<evidence type="ECO:0000256" key="3">
    <source>
        <dbReference type="ARBA" id="ARBA00017411"/>
    </source>
</evidence>
<dbReference type="GO" id="GO:0005634">
    <property type="term" value="C:nucleus"/>
    <property type="evidence" value="ECO:0007669"/>
    <property type="project" value="UniProtKB-SubCell"/>
</dbReference>
<evidence type="ECO:0000256" key="5">
    <source>
        <dbReference type="ARBA" id="ARBA00022895"/>
    </source>
</evidence>
<dbReference type="Gene3D" id="2.40.50.140">
    <property type="entry name" value="Nucleic acid-binding proteins"/>
    <property type="match status" value="1"/>
</dbReference>
<dbReference type="OrthoDB" id="77828at2759"/>
<dbReference type="EMBL" id="CAMKVN010000369">
    <property type="protein sequence ID" value="CAI2167208.1"/>
    <property type="molecule type" value="Genomic_DNA"/>
</dbReference>
<evidence type="ECO:0000256" key="4">
    <source>
        <dbReference type="ARBA" id="ARBA00022454"/>
    </source>
</evidence>
<keyword evidence="6" id="KW-0238">DNA-binding</keyword>
<gene>
    <name evidence="9" type="ORF">FWILDA_LOCUS2957</name>
</gene>